<dbReference type="GO" id="GO:0035091">
    <property type="term" value="F:phosphatidylinositol binding"/>
    <property type="evidence" value="ECO:0007669"/>
    <property type="project" value="InterPro"/>
</dbReference>
<dbReference type="PANTHER" id="PTHR22999:SF23">
    <property type="entry name" value="SORTING NEXIN-16"/>
    <property type="match status" value="1"/>
</dbReference>
<dbReference type="InterPro" id="IPR036871">
    <property type="entry name" value="PX_dom_sf"/>
</dbReference>
<dbReference type="Proteomes" id="UP001163046">
    <property type="component" value="Unassembled WGS sequence"/>
</dbReference>
<dbReference type="GO" id="GO:0006622">
    <property type="term" value="P:protein targeting to lysosome"/>
    <property type="evidence" value="ECO:0007669"/>
    <property type="project" value="TreeGrafter"/>
</dbReference>
<accession>A0A9W9YKS4</accession>
<dbReference type="GO" id="GO:0005770">
    <property type="term" value="C:late endosome"/>
    <property type="evidence" value="ECO:0007669"/>
    <property type="project" value="TreeGrafter"/>
</dbReference>
<dbReference type="PANTHER" id="PTHR22999">
    <property type="entry name" value="PX SERINE/THREONINE KINASE PXK"/>
    <property type="match status" value="1"/>
</dbReference>
<evidence type="ECO:0000313" key="5">
    <source>
        <dbReference type="EMBL" id="KAJ7356036.1"/>
    </source>
</evidence>
<evidence type="ECO:0000256" key="1">
    <source>
        <dbReference type="ARBA" id="ARBA00004496"/>
    </source>
</evidence>
<dbReference type="SUPFAM" id="SSF64268">
    <property type="entry name" value="PX domain"/>
    <property type="match status" value="1"/>
</dbReference>
<dbReference type="InterPro" id="IPR051837">
    <property type="entry name" value="SortingNexin/PXDomain-PKLike"/>
</dbReference>
<keyword evidence="6" id="KW-1185">Reference proteome</keyword>
<reference evidence="5" key="1">
    <citation type="submission" date="2023-01" db="EMBL/GenBank/DDBJ databases">
        <title>Genome assembly of the deep-sea coral Lophelia pertusa.</title>
        <authorList>
            <person name="Herrera S."/>
            <person name="Cordes E."/>
        </authorList>
    </citation>
    <scope>NUCLEOTIDE SEQUENCE</scope>
    <source>
        <strain evidence="5">USNM1676648</strain>
        <tissue evidence="5">Polyp</tissue>
    </source>
</reference>
<dbReference type="AlphaFoldDB" id="A0A9W9YKS4"/>
<name>A0A9W9YKS4_9CNID</name>
<dbReference type="PROSITE" id="PS50195">
    <property type="entry name" value="PX"/>
    <property type="match status" value="1"/>
</dbReference>
<sequence length="261" mass="30375">MSAATVTETAQGGSRRLVSPVAFKKEGDIAEVLAKSENGHGPINNSRSDVFTSSTASTISMPRIDSCILGKETLEQREKFTLYKIEVNNGSKPWVIYRRYGDFVLLNKKLRKLYPQFRLHLPGKRFFKDNFDKDFIDRRQTGLEVFTNNLFCHRNLVLSDSVQRFYRLNSPPQPGESLEACQNYCQSLEQSLADLRQRFRDQNAEFNAVKIELARIKYYRDENQHLTNHLQKQQTDVEEVTKSLRDQLTIAWRMREKLKMS</sequence>
<evidence type="ECO:0000256" key="3">
    <source>
        <dbReference type="SAM" id="Coils"/>
    </source>
</evidence>
<dbReference type="GO" id="GO:0045022">
    <property type="term" value="P:early endosome to late endosome transport"/>
    <property type="evidence" value="ECO:0007669"/>
    <property type="project" value="TreeGrafter"/>
</dbReference>
<gene>
    <name evidence="5" type="primary">SNX16_3</name>
    <name evidence="5" type="ORF">OS493_027433</name>
</gene>
<feature type="coiled-coil region" evidence="3">
    <location>
        <begin position="178"/>
        <end position="212"/>
    </location>
</feature>
<comment type="caution">
    <text evidence="5">The sequence shown here is derived from an EMBL/GenBank/DDBJ whole genome shotgun (WGS) entry which is preliminary data.</text>
</comment>
<dbReference type="Gene3D" id="3.30.1520.10">
    <property type="entry name" value="Phox-like domain"/>
    <property type="match status" value="1"/>
</dbReference>
<dbReference type="GO" id="GO:0008333">
    <property type="term" value="P:endosome to lysosome transport"/>
    <property type="evidence" value="ECO:0007669"/>
    <property type="project" value="TreeGrafter"/>
</dbReference>
<dbReference type="SMART" id="SM00312">
    <property type="entry name" value="PX"/>
    <property type="match status" value="1"/>
</dbReference>
<proteinExistence type="predicted"/>
<feature type="domain" description="PX" evidence="4">
    <location>
        <begin position="61"/>
        <end position="173"/>
    </location>
</feature>
<dbReference type="OrthoDB" id="76516at2759"/>
<keyword evidence="2" id="KW-0963">Cytoplasm</keyword>
<keyword evidence="3" id="KW-0175">Coiled coil</keyword>
<dbReference type="GO" id="GO:0005769">
    <property type="term" value="C:early endosome"/>
    <property type="evidence" value="ECO:0007669"/>
    <property type="project" value="TreeGrafter"/>
</dbReference>
<evidence type="ECO:0000256" key="2">
    <source>
        <dbReference type="ARBA" id="ARBA00022490"/>
    </source>
</evidence>
<organism evidence="5 6">
    <name type="scientific">Desmophyllum pertusum</name>
    <dbReference type="NCBI Taxonomy" id="174260"/>
    <lineage>
        <taxon>Eukaryota</taxon>
        <taxon>Metazoa</taxon>
        <taxon>Cnidaria</taxon>
        <taxon>Anthozoa</taxon>
        <taxon>Hexacorallia</taxon>
        <taxon>Scleractinia</taxon>
        <taxon>Caryophylliina</taxon>
        <taxon>Caryophylliidae</taxon>
        <taxon>Desmophyllum</taxon>
    </lineage>
</organism>
<dbReference type="EMBL" id="MU827326">
    <property type="protein sequence ID" value="KAJ7356036.1"/>
    <property type="molecule type" value="Genomic_DNA"/>
</dbReference>
<evidence type="ECO:0000259" key="4">
    <source>
        <dbReference type="PROSITE" id="PS50195"/>
    </source>
</evidence>
<dbReference type="InterPro" id="IPR001683">
    <property type="entry name" value="PX_dom"/>
</dbReference>
<dbReference type="Gene3D" id="1.20.1480.30">
    <property type="entry name" value="Designed four-helix bundle protein"/>
    <property type="match status" value="1"/>
</dbReference>
<protein>
    <submittedName>
        <fullName evidence="5">Sorting nexin-16</fullName>
    </submittedName>
</protein>
<dbReference type="Pfam" id="PF00787">
    <property type="entry name" value="PX"/>
    <property type="match status" value="1"/>
</dbReference>
<comment type="subcellular location">
    <subcellularLocation>
        <location evidence="1">Cytoplasm</location>
    </subcellularLocation>
</comment>
<evidence type="ECO:0000313" key="6">
    <source>
        <dbReference type="Proteomes" id="UP001163046"/>
    </source>
</evidence>